<dbReference type="KEGG" id="emv:HQR01_11590"/>
<feature type="region of interest" description="Disordered" evidence="1">
    <location>
        <begin position="1"/>
        <end position="25"/>
    </location>
</feature>
<organism evidence="2 3">
    <name type="scientific">Erythrobacter mangrovi</name>
    <dbReference type="NCBI Taxonomy" id="2739433"/>
    <lineage>
        <taxon>Bacteria</taxon>
        <taxon>Pseudomonadati</taxon>
        <taxon>Pseudomonadota</taxon>
        <taxon>Alphaproteobacteria</taxon>
        <taxon>Sphingomonadales</taxon>
        <taxon>Erythrobacteraceae</taxon>
        <taxon>Erythrobacter/Porphyrobacter group</taxon>
        <taxon>Erythrobacter</taxon>
    </lineage>
</organism>
<name>A0A7D3XIA3_9SPHN</name>
<keyword evidence="3" id="KW-1185">Reference proteome</keyword>
<evidence type="ECO:0000313" key="3">
    <source>
        <dbReference type="Proteomes" id="UP000504693"/>
    </source>
</evidence>
<gene>
    <name evidence="2" type="ORF">HQR01_11590</name>
</gene>
<dbReference type="RefSeq" id="WP_173215014.1">
    <property type="nucleotide sequence ID" value="NZ_CP053921.1"/>
</dbReference>
<accession>A0A7D3XIA3</accession>
<evidence type="ECO:0000313" key="2">
    <source>
        <dbReference type="EMBL" id="QKG71953.1"/>
    </source>
</evidence>
<protein>
    <submittedName>
        <fullName evidence="2">Uncharacterized protein</fullName>
    </submittedName>
</protein>
<evidence type="ECO:0000256" key="1">
    <source>
        <dbReference type="SAM" id="MobiDB-lite"/>
    </source>
</evidence>
<proteinExistence type="predicted"/>
<dbReference type="EMBL" id="CP053921">
    <property type="protein sequence ID" value="QKG71953.1"/>
    <property type="molecule type" value="Genomic_DNA"/>
</dbReference>
<sequence length="186" mass="20268">MTEPTRATPRQATSAAAHVGPLPDEDDPLLAFTPYRHAAPRRNSITPELQRRFVATLAATGIVKAAARSIGRSLEALYKLRHRPGAEGFAAAWDEALAWGVLRLEDCAIERALADNGYNSRANSLLAFVLSYRSRFKVDVRDLEPGHVVYERIRAEVLAEEARKRRAGAACCASSEDAPAEASAKD</sequence>
<reference evidence="2 3" key="1">
    <citation type="submission" date="2020-05" db="EMBL/GenBank/DDBJ databases">
        <title>Erythrobacter mangrovi sp. nov., isolated from rhizosphere soil of mangrove plant (Kandelia candel).</title>
        <authorList>
            <person name="Ye Y.H."/>
        </authorList>
    </citation>
    <scope>NUCLEOTIDE SEQUENCE [LARGE SCALE GENOMIC DNA]</scope>
    <source>
        <strain evidence="2 3">EB310</strain>
    </source>
</reference>
<dbReference type="AlphaFoldDB" id="A0A7D3XIA3"/>
<dbReference type="Proteomes" id="UP000504693">
    <property type="component" value="Chromosome"/>
</dbReference>